<dbReference type="Gene3D" id="3.40.50.300">
    <property type="entry name" value="P-loop containing nucleotide triphosphate hydrolases"/>
    <property type="match status" value="3"/>
</dbReference>
<feature type="domain" description="ABC transmembrane type-1" evidence="16">
    <location>
        <begin position="315"/>
        <end position="602"/>
    </location>
</feature>
<protein>
    <submittedName>
        <fullName evidence="17">ABC transporter type 1, transmembrane domain-containing protein</fullName>
    </submittedName>
</protein>
<dbReference type="Pfam" id="PF00005">
    <property type="entry name" value="ABC_tran"/>
    <property type="match status" value="3"/>
</dbReference>
<feature type="domain" description="ABC transporter" evidence="15">
    <location>
        <begin position="1312"/>
        <end position="1717"/>
    </location>
</feature>
<comment type="subcellular location">
    <subcellularLocation>
        <location evidence="1">Vacuole membrane</location>
        <topology evidence="1">Multi-pass membrane protein</topology>
    </subcellularLocation>
</comment>
<feature type="transmembrane region" description="Helical" evidence="14">
    <location>
        <begin position="1031"/>
        <end position="1058"/>
    </location>
</feature>
<dbReference type="EMBL" id="JAUKUA010000005">
    <property type="protein sequence ID" value="KAK0711464.1"/>
    <property type="molecule type" value="Genomic_DNA"/>
</dbReference>
<keyword evidence="6 14" id="KW-0812">Transmembrane</keyword>
<keyword evidence="18" id="KW-1185">Reference proteome</keyword>
<dbReference type="GO" id="GO:0000329">
    <property type="term" value="C:fungal-type vacuole membrane"/>
    <property type="evidence" value="ECO:0007669"/>
    <property type="project" value="UniProtKB-ARBA"/>
</dbReference>
<dbReference type="CDD" id="cd18603">
    <property type="entry name" value="ABC_6TM_MRP1_2_3_6_D2_like"/>
    <property type="match status" value="1"/>
</dbReference>
<dbReference type="InterPro" id="IPR027417">
    <property type="entry name" value="P-loop_NTPase"/>
</dbReference>
<reference evidence="17" key="1">
    <citation type="submission" date="2023-06" db="EMBL/GenBank/DDBJ databases">
        <title>Genome-scale phylogeny and comparative genomics of the fungal order Sordariales.</title>
        <authorList>
            <consortium name="Lawrence Berkeley National Laboratory"/>
            <person name="Hensen N."/>
            <person name="Bonometti L."/>
            <person name="Westerberg I."/>
            <person name="Brannstrom I.O."/>
            <person name="Guillou S."/>
            <person name="Cros-Aarteil S."/>
            <person name="Calhoun S."/>
            <person name="Haridas S."/>
            <person name="Kuo A."/>
            <person name="Mondo S."/>
            <person name="Pangilinan J."/>
            <person name="Riley R."/>
            <person name="Labutti K."/>
            <person name="Andreopoulos B."/>
            <person name="Lipzen A."/>
            <person name="Chen C."/>
            <person name="Yanf M."/>
            <person name="Daum C."/>
            <person name="Ng V."/>
            <person name="Clum A."/>
            <person name="Steindorff A."/>
            <person name="Ohm R."/>
            <person name="Martin F."/>
            <person name="Silar P."/>
            <person name="Natvig D."/>
            <person name="Lalanne C."/>
            <person name="Gautier V."/>
            <person name="Ament-Velasquez S.L."/>
            <person name="Kruys A."/>
            <person name="Hutchinson M.I."/>
            <person name="Powell A.J."/>
            <person name="Barry K."/>
            <person name="Miller A.N."/>
            <person name="Grigoriev I.V."/>
            <person name="Debuchy R."/>
            <person name="Gladieux P."/>
            <person name="Thoren M.H."/>
            <person name="Johannesson H."/>
        </authorList>
    </citation>
    <scope>NUCLEOTIDE SEQUENCE</scope>
    <source>
        <strain evidence="17">SMH4607-1</strain>
    </source>
</reference>
<dbReference type="Pfam" id="PF00664">
    <property type="entry name" value="ABC_membrane"/>
    <property type="match status" value="2"/>
</dbReference>
<dbReference type="FunFam" id="1.20.1560.10:FF:000001">
    <property type="entry name" value="ATP-binding cassette subfamily C member 1"/>
    <property type="match status" value="1"/>
</dbReference>
<evidence type="ECO:0000256" key="7">
    <source>
        <dbReference type="ARBA" id="ARBA00022737"/>
    </source>
</evidence>
<feature type="transmembrane region" description="Helical" evidence="14">
    <location>
        <begin position="170"/>
        <end position="189"/>
    </location>
</feature>
<dbReference type="PANTHER" id="PTHR24223:SF443">
    <property type="entry name" value="MULTIDRUG-RESISTANCE LIKE PROTEIN 1, ISOFORM I"/>
    <property type="match status" value="1"/>
</dbReference>
<keyword evidence="5" id="KW-0926">Vacuole</keyword>
<accession>A0AA40A940</accession>
<dbReference type="GO" id="GO:0016887">
    <property type="term" value="F:ATP hydrolysis activity"/>
    <property type="evidence" value="ECO:0007669"/>
    <property type="project" value="InterPro"/>
</dbReference>
<dbReference type="SUPFAM" id="SSF52540">
    <property type="entry name" value="P-loop containing nucleoside triphosphate hydrolases"/>
    <property type="match status" value="2"/>
</dbReference>
<dbReference type="FunFam" id="3.40.50.300:FF:000450">
    <property type="entry name" value="ABC transporter C family member 2"/>
    <property type="match status" value="1"/>
</dbReference>
<keyword evidence="9" id="KW-0067">ATP-binding</keyword>
<feature type="transmembrane region" description="Helical" evidence="14">
    <location>
        <begin position="1215"/>
        <end position="1236"/>
    </location>
</feature>
<dbReference type="InterPro" id="IPR003593">
    <property type="entry name" value="AAA+_ATPase"/>
</dbReference>
<dbReference type="Gene3D" id="1.20.1560.10">
    <property type="entry name" value="ABC transporter type 1, transmembrane domain"/>
    <property type="match status" value="2"/>
</dbReference>
<evidence type="ECO:0000313" key="18">
    <source>
        <dbReference type="Proteomes" id="UP001172102"/>
    </source>
</evidence>
<evidence type="ECO:0000256" key="6">
    <source>
        <dbReference type="ARBA" id="ARBA00022692"/>
    </source>
</evidence>
<feature type="compositionally biased region" description="Basic and acidic residues" evidence="13">
    <location>
        <begin position="950"/>
        <end position="967"/>
    </location>
</feature>
<evidence type="ECO:0000256" key="10">
    <source>
        <dbReference type="ARBA" id="ARBA00022967"/>
    </source>
</evidence>
<evidence type="ECO:0000313" key="17">
    <source>
        <dbReference type="EMBL" id="KAK0711464.1"/>
    </source>
</evidence>
<feature type="transmembrane region" description="Helical" evidence="14">
    <location>
        <begin position="301"/>
        <end position="323"/>
    </location>
</feature>
<dbReference type="GO" id="GO:0042592">
    <property type="term" value="P:homeostatic process"/>
    <property type="evidence" value="ECO:0007669"/>
    <property type="project" value="UniProtKB-ARBA"/>
</dbReference>
<dbReference type="InterPro" id="IPR036640">
    <property type="entry name" value="ABC1_TM_sf"/>
</dbReference>
<evidence type="ECO:0000256" key="11">
    <source>
        <dbReference type="ARBA" id="ARBA00022989"/>
    </source>
</evidence>
<comment type="similarity">
    <text evidence="2">Belongs to the ABC transporter superfamily. ABCC family. Conjugate transporter (TC 3.A.1.208) subfamily.</text>
</comment>
<feature type="compositionally biased region" description="Low complexity" evidence="13">
    <location>
        <begin position="870"/>
        <end position="894"/>
    </location>
</feature>
<comment type="caution">
    <text evidence="17">The sequence shown here is derived from an EMBL/GenBank/DDBJ whole genome shotgun (WGS) entry which is preliminary data.</text>
</comment>
<evidence type="ECO:0000256" key="8">
    <source>
        <dbReference type="ARBA" id="ARBA00022741"/>
    </source>
</evidence>
<gene>
    <name evidence="17" type="ORF">B0H67DRAFT_555440</name>
</gene>
<evidence type="ECO:0000256" key="1">
    <source>
        <dbReference type="ARBA" id="ARBA00004128"/>
    </source>
</evidence>
<name>A0AA40A940_9PEZI</name>
<evidence type="ECO:0000256" key="4">
    <source>
        <dbReference type="ARBA" id="ARBA00022553"/>
    </source>
</evidence>
<dbReference type="Proteomes" id="UP001172102">
    <property type="component" value="Unassembled WGS sequence"/>
</dbReference>
<dbReference type="Pfam" id="PF24357">
    <property type="entry name" value="TMD0_ABC"/>
    <property type="match status" value="1"/>
</dbReference>
<feature type="region of interest" description="Disordered" evidence="13">
    <location>
        <begin position="862"/>
        <end position="967"/>
    </location>
</feature>
<keyword evidence="10" id="KW-1278">Translocase</keyword>
<evidence type="ECO:0000256" key="5">
    <source>
        <dbReference type="ARBA" id="ARBA00022554"/>
    </source>
</evidence>
<dbReference type="CDD" id="cd03250">
    <property type="entry name" value="ABCC_MRP_domain1"/>
    <property type="match status" value="1"/>
</dbReference>
<feature type="domain" description="ABC transporter" evidence="15">
    <location>
        <begin position="638"/>
        <end position="863"/>
    </location>
</feature>
<feature type="transmembrane region" description="Helical" evidence="14">
    <location>
        <begin position="139"/>
        <end position="158"/>
    </location>
</feature>
<keyword evidence="8" id="KW-0547">Nucleotide-binding</keyword>
<feature type="domain" description="ABC transmembrane type-1" evidence="16">
    <location>
        <begin position="991"/>
        <end position="1275"/>
    </location>
</feature>
<evidence type="ECO:0000256" key="2">
    <source>
        <dbReference type="ARBA" id="ARBA00009726"/>
    </source>
</evidence>
<dbReference type="InterPro" id="IPR003439">
    <property type="entry name" value="ABC_transporter-like_ATP-bd"/>
</dbReference>
<keyword evidence="3" id="KW-0813">Transport</keyword>
<dbReference type="GO" id="GO:0140359">
    <property type="term" value="F:ABC-type transporter activity"/>
    <property type="evidence" value="ECO:0007669"/>
    <property type="project" value="InterPro"/>
</dbReference>
<evidence type="ECO:0000259" key="15">
    <source>
        <dbReference type="PROSITE" id="PS50893"/>
    </source>
</evidence>
<dbReference type="SMART" id="SM00382">
    <property type="entry name" value="AAA"/>
    <property type="match status" value="2"/>
</dbReference>
<evidence type="ECO:0000256" key="3">
    <source>
        <dbReference type="ARBA" id="ARBA00022448"/>
    </source>
</evidence>
<keyword evidence="4" id="KW-0597">Phosphoprotein</keyword>
<dbReference type="GO" id="GO:0005524">
    <property type="term" value="F:ATP binding"/>
    <property type="evidence" value="ECO:0007669"/>
    <property type="project" value="UniProtKB-KW"/>
</dbReference>
<evidence type="ECO:0000256" key="12">
    <source>
        <dbReference type="ARBA" id="ARBA00023136"/>
    </source>
</evidence>
<evidence type="ECO:0000256" key="13">
    <source>
        <dbReference type="SAM" id="MobiDB-lite"/>
    </source>
</evidence>
<feature type="transmembrane region" description="Helical" evidence="14">
    <location>
        <begin position="990"/>
        <end position="1011"/>
    </location>
</feature>
<feature type="transmembrane region" description="Helical" evidence="14">
    <location>
        <begin position="575"/>
        <end position="601"/>
    </location>
</feature>
<evidence type="ECO:0000259" key="16">
    <source>
        <dbReference type="PROSITE" id="PS50929"/>
    </source>
</evidence>
<dbReference type="FunFam" id="3.40.50.300:FF:002586">
    <property type="entry name" value="Putative abc transporter c family member"/>
    <property type="match status" value="1"/>
</dbReference>
<dbReference type="PROSITE" id="PS00211">
    <property type="entry name" value="ABC_TRANSPORTER_1"/>
    <property type="match status" value="2"/>
</dbReference>
<dbReference type="CDD" id="cd18595">
    <property type="entry name" value="ABC_6TM_MRP1_2_3_6_D1_like"/>
    <property type="match status" value="1"/>
</dbReference>
<feature type="transmembrane region" description="Helical" evidence="14">
    <location>
        <begin position="69"/>
        <end position="89"/>
    </location>
</feature>
<feature type="transmembrane region" description="Helical" evidence="14">
    <location>
        <begin position="353"/>
        <end position="370"/>
    </location>
</feature>
<keyword evidence="11 14" id="KW-1133">Transmembrane helix</keyword>
<evidence type="ECO:0000256" key="9">
    <source>
        <dbReference type="ARBA" id="ARBA00022840"/>
    </source>
</evidence>
<dbReference type="InterPro" id="IPR017871">
    <property type="entry name" value="ABC_transporter-like_CS"/>
</dbReference>
<sequence>MGPDFGDGFPSQKPIFETGSFTGFHRVSEFASSYLTAISSFKQPLCGNEEGWGPLSPIRYDFTPCFIDVWVASVAAFGILVGALAVWWLLAKRRPTDVAKDWHFWTKQVLLVLIIADVATQLAIQIVNYGDIWYGDFRVYTTIATILSLFVILTIQWLEHSRLRNPNGVVLFYWLFLLIAFAVKLRSLISQRLYMDNQPYFITYCVGFGLSVAEFFFEWLWPKKNTSYEALVEDGECPVEYATVFSLLTFSWMTPLMKYGYTEFLTEEDLWGLASTDTTKATGGAFDDAWKHQLKTRKHPSLWLALFNAYGTPYILAAVFKIFNDLSAFAQPQLLRLLISFVDSYRPGQEPQPVVQGAAIALGMFLIAILQTSMIHQYFQLAFVTGMRIKGGLTSCIYRKALKLSNEGRSTKTTGDIVNYMAVDAQRLQDLTQFAQQLWSAPFQITICMISLYQLVGWSMLSGIGVMIVMIPINGMIARYMKNLQKQQMKNKDARSRLIAEIINNMKSIKLYAWGAAFMNKLNYIRNDQELKNLRRIGAGQAVANFTWSTTPFLVSCSTFAVFVMTRDEPLTTQIVFPALALFNLLTFPLAVLPMVITSIIEASVAVGRLTSYLMAEEVQSDAVIVKPAVQEIGEETILVRDATFSWNRHERKNILHDINFSANKGELSCIVGRVGAGKSSFLQSILGDLWKIKGGVVVHGSIAYVSQTPWIMNATVKENIIFGFRYDSNFYEKTVKACALLDDFTQLPDGDDTVVGERGISLSGGQKARVALARAVYARADVYLLDDCLSAVDSHVGRHLIDNVLGPKGLLSSRTRILATNSIPVLVESDYICLLKDGEITEKGTYQQLMAMKGSVFDVIMTGGRNDSGENSPTTSTSESGSDSETSTIIEAESSQEKDDMEEAQEGLATLQAIRPGPGGSSGRAKRRAGSMGTLRRASAASFRGPKARLHDEESPSSKTKTAKEHSEQGKVKWSVYAEYAKTSNLGAVAVYLVSLVAAQTAQIAGNMWLKSWADRNTEAGGNPNYGKYIGVYFVFGVGAAGLTVVQTLILWIFCSIEASRKLHEKMATAIFRSPMSFFDVTPAGRILNRFSSDIYRVDEVLARTFNMLFTNLARSMFTLVVISVVTPAFVALIIPLSAMYIWIQRYYLRTSRELKRLDSVSRSPIYAHFQESLGGISTIRAYRQQDRFEHENEWRVDANLRAYFPSISSNRWLAVRLEFIGAVVILSAAGFSIISVTSGSGLSPGAVGLAMSYALQITGSLNWIVRQTVEVETNIVSVERVLEYARLPSEAPEIIRRNRPAVSWPSRGEVEFDNYSTRYREGLDLVLKNITLDIKSHEKIGVVGRTGAGKSSLTLALFRIIEADSGNINIDGVNTSNIGLLDLRRRLAIIPQDAALFEGSIRDNLDPGHVHDDTELWSVLEHARLKDHVAGMDGGLEAKVHEGGMTGLRRLGGMCNGTHSRIHTPHPFAHTHHSPTVNLGSPRLILNIAMFTSCAASHIPACPVYRPCMISDALYGRQPVLVAPDDPRSEICDPRHLRWCCHVFTHCVSTCLSMMRNVPSNVPALAQESGVVSQSCEIAVLKQCTKPMWNYVRGIICGFVPFTNGSYANLRFAGSNLSQGQRQLVSLARAMLTPSNILVLDEATAAVDVQTDALLQTTLRSPLFANRTIITVAHRINTILDSDRVVVLEKGQVVEFDTPMELIRQRGVFYGLVKEAGLDTE</sequence>
<keyword evidence="7" id="KW-0677">Repeat</keyword>
<dbReference type="InterPro" id="IPR056227">
    <property type="entry name" value="TMD0_ABC"/>
</dbReference>
<feature type="transmembrane region" description="Helical" evidence="14">
    <location>
        <begin position="201"/>
        <end position="221"/>
    </location>
</feature>
<keyword evidence="12 14" id="KW-0472">Membrane</keyword>
<feature type="transmembrane region" description="Helical" evidence="14">
    <location>
        <begin position="1119"/>
        <end position="1145"/>
    </location>
</feature>
<feature type="transmembrane region" description="Helical" evidence="14">
    <location>
        <begin position="542"/>
        <end position="563"/>
    </location>
</feature>
<dbReference type="InterPro" id="IPR011527">
    <property type="entry name" value="ABC1_TM_dom"/>
</dbReference>
<proteinExistence type="inferred from homology"/>
<dbReference type="FunFam" id="1.20.1560.10:FF:000020">
    <property type="entry name" value="ABC metal ion transporter"/>
    <property type="match status" value="1"/>
</dbReference>
<feature type="transmembrane region" description="Helical" evidence="14">
    <location>
        <begin position="109"/>
        <end position="127"/>
    </location>
</feature>
<dbReference type="PANTHER" id="PTHR24223">
    <property type="entry name" value="ATP-BINDING CASSETTE SUB-FAMILY C"/>
    <property type="match status" value="1"/>
</dbReference>
<dbReference type="SUPFAM" id="SSF90123">
    <property type="entry name" value="ABC transporter transmembrane region"/>
    <property type="match status" value="2"/>
</dbReference>
<dbReference type="CDD" id="cd03244">
    <property type="entry name" value="ABCC_MRP_domain2"/>
    <property type="match status" value="1"/>
</dbReference>
<dbReference type="PROSITE" id="PS50893">
    <property type="entry name" value="ABC_TRANSPORTER_2"/>
    <property type="match status" value="2"/>
</dbReference>
<dbReference type="PROSITE" id="PS50929">
    <property type="entry name" value="ABC_TM1F"/>
    <property type="match status" value="2"/>
</dbReference>
<feature type="transmembrane region" description="Helical" evidence="14">
    <location>
        <begin position="462"/>
        <end position="481"/>
    </location>
</feature>
<organism evidence="17 18">
    <name type="scientific">Lasiosphaeris hirsuta</name>
    <dbReference type="NCBI Taxonomy" id="260670"/>
    <lineage>
        <taxon>Eukaryota</taxon>
        <taxon>Fungi</taxon>
        <taxon>Dikarya</taxon>
        <taxon>Ascomycota</taxon>
        <taxon>Pezizomycotina</taxon>
        <taxon>Sordariomycetes</taxon>
        <taxon>Sordariomycetidae</taxon>
        <taxon>Sordariales</taxon>
        <taxon>Lasiosphaeriaceae</taxon>
        <taxon>Lasiosphaeris</taxon>
    </lineage>
</organism>
<dbReference type="InterPro" id="IPR050173">
    <property type="entry name" value="ABC_transporter_C-like"/>
</dbReference>
<evidence type="ECO:0000256" key="14">
    <source>
        <dbReference type="SAM" id="Phobius"/>
    </source>
</evidence>